<dbReference type="AlphaFoldDB" id="A0A919J1R4"/>
<organism evidence="1 2">
    <name type="scientific">Paractinoplanes ferrugineus</name>
    <dbReference type="NCBI Taxonomy" id="113564"/>
    <lineage>
        <taxon>Bacteria</taxon>
        <taxon>Bacillati</taxon>
        <taxon>Actinomycetota</taxon>
        <taxon>Actinomycetes</taxon>
        <taxon>Micromonosporales</taxon>
        <taxon>Micromonosporaceae</taxon>
        <taxon>Paractinoplanes</taxon>
    </lineage>
</organism>
<dbReference type="EMBL" id="BOMM01000047">
    <property type="protein sequence ID" value="GIE13166.1"/>
    <property type="molecule type" value="Genomic_DNA"/>
</dbReference>
<evidence type="ECO:0000313" key="1">
    <source>
        <dbReference type="EMBL" id="GIE13166.1"/>
    </source>
</evidence>
<sequence length="274" mass="29588">MPETTAARPSAEPGRADRPIDLLIVDEADDPFGHAFSSFATARGVAVDRCRLPVAARRTTLDIAGCEVTVDPAPSVLVRPARPPLPDATEDERFAWTECYSTFWSAAALSPRPVVNRPNEWGGVSRSVLSAVVTERRAGRVPVLRENFWNDRPPPDPDRWFHQDLGSFAVSDSPAGITFGRSRERTATQGWEQVVVVGSAGFRVTTADIGPRDVEAQSVAAVAALGLQFATVSWAIPAGDGPAVLARVNPFPGLEECRPVLREVFTTLLELLLP</sequence>
<proteinExistence type="predicted"/>
<evidence type="ECO:0008006" key="3">
    <source>
        <dbReference type="Google" id="ProtNLM"/>
    </source>
</evidence>
<accession>A0A919J1R4</accession>
<protein>
    <recommendedName>
        <fullName evidence="3">ATP-grasp domain-containing protein</fullName>
    </recommendedName>
</protein>
<dbReference type="Proteomes" id="UP000598174">
    <property type="component" value="Unassembled WGS sequence"/>
</dbReference>
<evidence type="ECO:0000313" key="2">
    <source>
        <dbReference type="Proteomes" id="UP000598174"/>
    </source>
</evidence>
<reference evidence="1" key="1">
    <citation type="submission" date="2021-01" db="EMBL/GenBank/DDBJ databases">
        <title>Whole genome shotgun sequence of Actinoplanes ferrugineus NBRC 15555.</title>
        <authorList>
            <person name="Komaki H."/>
            <person name="Tamura T."/>
        </authorList>
    </citation>
    <scope>NUCLEOTIDE SEQUENCE</scope>
    <source>
        <strain evidence="1">NBRC 15555</strain>
    </source>
</reference>
<comment type="caution">
    <text evidence="1">The sequence shown here is derived from an EMBL/GenBank/DDBJ whole genome shotgun (WGS) entry which is preliminary data.</text>
</comment>
<name>A0A919J1R4_9ACTN</name>
<dbReference type="RefSeq" id="WP_203819615.1">
    <property type="nucleotide sequence ID" value="NZ_BAAABP010000052.1"/>
</dbReference>
<gene>
    <name evidence="1" type="ORF">Afe05nite_50060</name>
</gene>
<keyword evidence="2" id="KW-1185">Reference proteome</keyword>